<protein>
    <recommendedName>
        <fullName evidence="1">BON domain-containing protein</fullName>
    </recommendedName>
</protein>
<dbReference type="PROSITE" id="PS50914">
    <property type="entry name" value="BON"/>
    <property type="match status" value="3"/>
</dbReference>
<proteinExistence type="predicted"/>
<feature type="domain" description="BON" evidence="1">
    <location>
        <begin position="2"/>
        <end position="70"/>
    </location>
</feature>
<dbReference type="Proteomes" id="UP000093104">
    <property type="component" value="Unassembled WGS sequence"/>
</dbReference>
<feature type="domain" description="BON" evidence="1">
    <location>
        <begin position="77"/>
        <end position="145"/>
    </location>
</feature>
<dbReference type="Gene3D" id="3.30.1340.30">
    <property type="match status" value="3"/>
</dbReference>
<dbReference type="InterPro" id="IPR014004">
    <property type="entry name" value="Transpt-assoc_nodulatn_dom_bac"/>
</dbReference>
<dbReference type="Pfam" id="PF04972">
    <property type="entry name" value="BON"/>
    <property type="match status" value="3"/>
</dbReference>
<dbReference type="EMBL" id="LGSI01000020">
    <property type="protein sequence ID" value="OCR26105.1"/>
    <property type="molecule type" value="Genomic_DNA"/>
</dbReference>
<sequence length="216" mass="24089">MSDLELRRAILDELEFQPHIDAAAIGVAIENGVVSLTGHVKTYAEKDAAERAVKRVKGVKAVAEELQVRVPGELEVGDEAIASRCLDVIRWNTDTVADRMQVEVQQGWVTLEGEVDWQYQKEAARDAVRKLTGVVGVNNMLIVRPKVSVEDIRVRIETALARNSELDANKIRVTVDGKTVKLEGHVRHWRERKACEHTAWAVPGVSHVENHILIAQ</sequence>
<dbReference type="PANTHER" id="PTHR34606">
    <property type="entry name" value="BON DOMAIN-CONTAINING PROTEIN"/>
    <property type="match status" value="1"/>
</dbReference>
<dbReference type="RefSeq" id="WP_065832372.1">
    <property type="nucleotide sequence ID" value="NZ_LGSI01000020.1"/>
</dbReference>
<dbReference type="OrthoDB" id="870892at2"/>
<accession>A0A1C7ZCQ7</accession>
<dbReference type="InterPro" id="IPR007055">
    <property type="entry name" value="BON_dom"/>
</dbReference>
<organism evidence="2 3">
    <name type="scientific">Pseudomonas syringae</name>
    <dbReference type="NCBI Taxonomy" id="317"/>
    <lineage>
        <taxon>Bacteria</taxon>
        <taxon>Pseudomonadati</taxon>
        <taxon>Pseudomonadota</taxon>
        <taxon>Gammaproteobacteria</taxon>
        <taxon>Pseudomonadales</taxon>
        <taxon>Pseudomonadaceae</taxon>
        <taxon>Pseudomonas</taxon>
    </lineage>
</organism>
<dbReference type="InterPro" id="IPR051686">
    <property type="entry name" value="Lipoprotein_DolP"/>
</dbReference>
<evidence type="ECO:0000259" key="1">
    <source>
        <dbReference type="PROSITE" id="PS50914"/>
    </source>
</evidence>
<dbReference type="PATRIC" id="fig|317.243.peg.4242"/>
<dbReference type="PANTHER" id="PTHR34606:SF15">
    <property type="entry name" value="BON DOMAIN-CONTAINING PROTEIN"/>
    <property type="match status" value="1"/>
</dbReference>
<dbReference type="AlphaFoldDB" id="A0A1C7ZCQ7"/>
<evidence type="ECO:0000313" key="2">
    <source>
        <dbReference type="EMBL" id="OCR26105.1"/>
    </source>
</evidence>
<dbReference type="SMART" id="SM00749">
    <property type="entry name" value="BON"/>
    <property type="match status" value="3"/>
</dbReference>
<evidence type="ECO:0000313" key="3">
    <source>
        <dbReference type="Proteomes" id="UP000093104"/>
    </source>
</evidence>
<reference evidence="2 3" key="1">
    <citation type="submission" date="2015-07" db="EMBL/GenBank/DDBJ databases">
        <title>Draft genome sequence of a diazotrophic, plant growth-promoting rhizobacterium of the Pseudomonas syringae complex.</title>
        <authorList>
            <person name="Patten C.L."/>
            <person name="Jeong H."/>
        </authorList>
    </citation>
    <scope>NUCLEOTIDE SEQUENCE [LARGE SCALE GENOMIC DNA]</scope>
    <source>
        <strain evidence="2 3">GR12-2</strain>
    </source>
</reference>
<name>A0A1C7ZCQ7_PSESX</name>
<feature type="domain" description="BON" evidence="1">
    <location>
        <begin position="148"/>
        <end position="216"/>
    </location>
</feature>
<gene>
    <name evidence="2" type="ORF">AFK24_06065</name>
</gene>
<comment type="caution">
    <text evidence="2">The sequence shown here is derived from an EMBL/GenBank/DDBJ whole genome shotgun (WGS) entry which is preliminary data.</text>
</comment>